<protein>
    <submittedName>
        <fullName evidence="6">ATP-binding protein</fullName>
    </submittedName>
</protein>
<evidence type="ECO:0000313" key="6">
    <source>
        <dbReference type="EMBL" id="MEF3366677.1"/>
    </source>
</evidence>
<keyword evidence="3 6" id="KW-0067">ATP-binding</keyword>
<reference evidence="6 7" key="1">
    <citation type="submission" date="2024-02" db="EMBL/GenBank/DDBJ databases">
        <authorList>
            <person name="Grouzdev D."/>
        </authorList>
    </citation>
    <scope>NUCLEOTIDE SEQUENCE [LARGE SCALE GENOMIC DNA]</scope>
    <source>
        <strain evidence="6 7">9N</strain>
    </source>
</reference>
<evidence type="ECO:0000256" key="1">
    <source>
        <dbReference type="ARBA" id="ARBA00008239"/>
    </source>
</evidence>
<proteinExistence type="inferred from homology"/>
<evidence type="ECO:0000256" key="4">
    <source>
        <dbReference type="ARBA" id="ARBA00023186"/>
    </source>
</evidence>
<keyword evidence="7" id="KW-1185">Reference proteome</keyword>
<keyword evidence="2" id="KW-0547">Nucleotide-binding</keyword>
<comment type="caution">
    <text evidence="6">The sequence shown here is derived from an EMBL/GenBank/DDBJ whole genome shotgun (WGS) entry which is preliminary data.</text>
</comment>
<dbReference type="InterPro" id="IPR056471">
    <property type="entry name" value="HD-CE"/>
</dbReference>
<evidence type="ECO:0000256" key="3">
    <source>
        <dbReference type="ARBA" id="ARBA00022840"/>
    </source>
</evidence>
<accession>A0ABU7XH17</accession>
<evidence type="ECO:0000259" key="5">
    <source>
        <dbReference type="Pfam" id="PF24391"/>
    </source>
</evidence>
<dbReference type="SUPFAM" id="SSF55874">
    <property type="entry name" value="ATPase domain of HSP90 chaperone/DNA topoisomerase II/histidine kinase"/>
    <property type="match status" value="1"/>
</dbReference>
<dbReference type="GO" id="GO:0005524">
    <property type="term" value="F:ATP binding"/>
    <property type="evidence" value="ECO:0007669"/>
    <property type="project" value="UniProtKB-KW"/>
</dbReference>
<dbReference type="RefSeq" id="WP_332081699.1">
    <property type="nucleotide sequence ID" value="NZ_JAZHYN010000022.1"/>
</dbReference>
<name>A0ABU7XH17_9HYPH</name>
<organism evidence="6 7">
    <name type="scientific">Methylocystis borbori</name>
    <dbReference type="NCBI Taxonomy" id="3118750"/>
    <lineage>
        <taxon>Bacteria</taxon>
        <taxon>Pseudomonadati</taxon>
        <taxon>Pseudomonadota</taxon>
        <taxon>Alphaproteobacteria</taxon>
        <taxon>Hyphomicrobiales</taxon>
        <taxon>Methylocystaceae</taxon>
        <taxon>Methylocystis</taxon>
    </lineage>
</organism>
<dbReference type="Proteomes" id="UP001350748">
    <property type="component" value="Unassembled WGS sequence"/>
</dbReference>
<evidence type="ECO:0000256" key="2">
    <source>
        <dbReference type="ARBA" id="ARBA00022741"/>
    </source>
</evidence>
<evidence type="ECO:0000313" key="7">
    <source>
        <dbReference type="Proteomes" id="UP001350748"/>
    </source>
</evidence>
<dbReference type="Pfam" id="PF13589">
    <property type="entry name" value="HATPase_c_3"/>
    <property type="match status" value="1"/>
</dbReference>
<gene>
    <name evidence="6" type="ORF">V3H18_09040</name>
</gene>
<sequence length="878" mass="97309">MVFEVSRGSLWREAFAPRKGDPHDAPRKRLLDSLERMRDNVAQLVTTIPADCKDLTIHDVSHLDALWEMASLIAGSEYALNPAEAFVLGGAILLHDAGLSVAAFPGGLEQIKQTQEWQDLTCAILRQHEIEPTAELIEHPPAEYLGGIKFAVLRALHAGHSERLASASWQLASGGQIYLLEDVELREAFGSTIGRVAHSHHWDITRVAEKLVDNIGAGTMLPADWAVSERKVACLLRCADAAHIDRRRAPTILYAATRPTGVSNSHWNAQNKINKPVVEGGTLIYSAGQPFKAADAGAWWLAYDLVRLVDKEIRAASALLEELQFAPLQVQRVLGAESPRALSIHIRPEGWRPIDAEIRVSDPIHLAQTLGGRHLYGRDRIAPIRELLQNAADAIRARRSLEERSADWGKISVSIEAVAGEENKCWLHVDDNGIGMSERVLCGPLVDFGKSIWSSPVLREEYPGLQSKRIHPVGKFGIGFFSVFEIAQYVKVVSKHYEAGMSDANVLEFSSISTRPLIRRAEPRELPRDVSTRVSIRIEDQGALFGGVNDPDELPFDNALLRLILMLDVQLEYKNPIDGTEFIHSANPYTVGADTFIRELIPAADKKDREALIRVQSTLIRPMLGSDGSKFGRASLLMSEFDRYNRAGGTAVSVGGFIYTHAPYRPFLILGVLEGNTDEAARKSAYSTVPKAVLSAWASEQARIIDRQRFSKADLLTASQKVILLGGDPGMLPYCFAGGRLITYGELRGLVDSISVFNVLIGVDYASEFCVVNYSKLSSVYFDLSVKENVVILADWDFADRSIFRDDIGEAIKNGDTKEIGFHDLDMGTQNSSLDIFIQTLRSKWACEPRLFVEEMQIFSAELYSPPELRWVLSLRRS</sequence>
<dbReference type="Gene3D" id="3.30.565.10">
    <property type="entry name" value="Histidine kinase-like ATPase, C-terminal domain"/>
    <property type="match status" value="1"/>
</dbReference>
<dbReference type="InterPro" id="IPR036890">
    <property type="entry name" value="HATPase_C_sf"/>
</dbReference>
<dbReference type="InterPro" id="IPR020575">
    <property type="entry name" value="Hsp90_N"/>
</dbReference>
<keyword evidence="4" id="KW-0143">Chaperone</keyword>
<dbReference type="PANTHER" id="PTHR11528">
    <property type="entry name" value="HEAT SHOCK PROTEIN 90 FAMILY MEMBER"/>
    <property type="match status" value="1"/>
</dbReference>
<comment type="similarity">
    <text evidence="1">Belongs to the heat shock protein 90 family.</text>
</comment>
<dbReference type="Pfam" id="PF24391">
    <property type="entry name" value="HD-CE"/>
    <property type="match status" value="1"/>
</dbReference>
<dbReference type="InterPro" id="IPR001404">
    <property type="entry name" value="Hsp90_fam"/>
</dbReference>
<dbReference type="EMBL" id="JAZHYN010000022">
    <property type="protein sequence ID" value="MEF3366677.1"/>
    <property type="molecule type" value="Genomic_DNA"/>
</dbReference>
<dbReference type="PRINTS" id="PR00775">
    <property type="entry name" value="HEATSHOCK90"/>
</dbReference>
<feature type="domain" description="HD-CE" evidence="5">
    <location>
        <begin position="54"/>
        <end position="314"/>
    </location>
</feature>